<keyword evidence="2" id="KW-1003">Cell membrane</keyword>
<evidence type="ECO:0000313" key="7">
    <source>
        <dbReference type="EMBL" id="PTL35998.1"/>
    </source>
</evidence>
<evidence type="ECO:0000256" key="3">
    <source>
        <dbReference type="ARBA" id="ARBA00022519"/>
    </source>
</evidence>
<evidence type="ECO:0000256" key="6">
    <source>
        <dbReference type="ARBA" id="ARBA00023315"/>
    </source>
</evidence>
<keyword evidence="4 7" id="KW-0808">Transferase</keyword>
<comment type="subcellular location">
    <subcellularLocation>
        <location evidence="1">Cell inner membrane</location>
    </subcellularLocation>
</comment>
<reference evidence="7 8" key="1">
    <citation type="submission" date="2017-09" db="EMBL/GenBank/DDBJ databases">
        <title>Bloom of a denitrifying methanotroph, Candidatus Methylomirabilis limnetica, in a deep stratified lake.</title>
        <authorList>
            <person name="Graf J.S."/>
            <person name="Marchant H.K."/>
            <person name="Tienken D."/>
            <person name="Hach P.F."/>
            <person name="Brand A."/>
            <person name="Schubert C.J."/>
            <person name="Kuypers M.M."/>
            <person name="Milucka J."/>
        </authorList>
    </citation>
    <scope>NUCLEOTIDE SEQUENCE [LARGE SCALE GENOMIC DNA]</scope>
    <source>
        <strain evidence="7 8">Zug</strain>
    </source>
</reference>
<dbReference type="GO" id="GO:0009247">
    <property type="term" value="P:glycolipid biosynthetic process"/>
    <property type="evidence" value="ECO:0007669"/>
    <property type="project" value="UniProtKB-ARBA"/>
</dbReference>
<proteinExistence type="predicted"/>
<sequence>MKPKTMGGIAAYLEYLLAMGLAKGLLYLPSSVAYSVGEGLAGLLYRFDHKHRLVAHENLHRAFHGELSSMEIDELTRLCFINLGRTVVETCRSLKIDRENFRQVIGVEGYEHIQQAKRRGKGIIYVTAHLGSWELLPLAVGLMGEPLSAVTRPLDNPYLDRAINRLRTAWGTRVLAKKQVMPVLVRALLRGESVAILMDQNTTWKEGVFVDFFGMQACTTLAPALLALRTDASVLPAAIIRCGRDRHTVLVEKEIPLIRTGRLKADVIANTASFTKAIEAFVRREPAQWLWLHRRWKTQPRATCQVPNLESGTRYVESGTARQNPTQ</sequence>
<keyword evidence="8" id="KW-1185">Reference proteome</keyword>
<keyword evidence="5" id="KW-0472">Membrane</keyword>
<dbReference type="RefSeq" id="WP_107562120.1">
    <property type="nucleotide sequence ID" value="NZ_NVQC01000020.1"/>
</dbReference>
<dbReference type="PIRSF" id="PIRSF026649">
    <property type="entry name" value="MsbB"/>
    <property type="match status" value="1"/>
</dbReference>
<evidence type="ECO:0000256" key="1">
    <source>
        <dbReference type="ARBA" id="ARBA00004533"/>
    </source>
</evidence>
<dbReference type="GO" id="GO:0005886">
    <property type="term" value="C:plasma membrane"/>
    <property type="evidence" value="ECO:0007669"/>
    <property type="project" value="UniProtKB-SubCell"/>
</dbReference>
<comment type="caution">
    <text evidence="7">The sequence shown here is derived from an EMBL/GenBank/DDBJ whole genome shotgun (WGS) entry which is preliminary data.</text>
</comment>
<dbReference type="OrthoDB" id="9801955at2"/>
<evidence type="ECO:0000256" key="2">
    <source>
        <dbReference type="ARBA" id="ARBA00022475"/>
    </source>
</evidence>
<accession>A0A2T4TY14</accession>
<evidence type="ECO:0000313" key="8">
    <source>
        <dbReference type="Proteomes" id="UP000241436"/>
    </source>
</evidence>
<protein>
    <submittedName>
        <fullName evidence="7">Lipid A biosynthesis acyltransferase</fullName>
    </submittedName>
</protein>
<keyword evidence="3" id="KW-0997">Cell inner membrane</keyword>
<dbReference type="EMBL" id="NVQC01000020">
    <property type="protein sequence ID" value="PTL35998.1"/>
    <property type="molecule type" value="Genomic_DNA"/>
</dbReference>
<evidence type="ECO:0000256" key="4">
    <source>
        <dbReference type="ARBA" id="ARBA00022679"/>
    </source>
</evidence>
<name>A0A2T4TY14_9BACT</name>
<dbReference type="PANTHER" id="PTHR30606:SF9">
    <property type="entry name" value="LIPID A BIOSYNTHESIS LAUROYLTRANSFERASE"/>
    <property type="match status" value="1"/>
</dbReference>
<dbReference type="InterPro" id="IPR004960">
    <property type="entry name" value="LipA_acyltrans"/>
</dbReference>
<reference evidence="8" key="2">
    <citation type="journal article" date="2018" name="Environ. Microbiol.">
        <title>Bloom of a denitrifying methanotroph, 'Candidatus Methylomirabilis limnetica', in a deep stratified lake.</title>
        <authorList>
            <person name="Graf J.S."/>
            <person name="Mayr M.J."/>
            <person name="Marchant H.K."/>
            <person name="Tienken D."/>
            <person name="Hach P.F."/>
            <person name="Brand A."/>
            <person name="Schubert C.J."/>
            <person name="Kuypers M.M."/>
            <person name="Milucka J."/>
        </authorList>
    </citation>
    <scope>NUCLEOTIDE SEQUENCE [LARGE SCALE GENOMIC DNA]</scope>
    <source>
        <strain evidence="8">Zug</strain>
    </source>
</reference>
<dbReference type="Pfam" id="PF03279">
    <property type="entry name" value="Lip_A_acyltrans"/>
    <property type="match status" value="1"/>
</dbReference>
<keyword evidence="6 7" id="KW-0012">Acyltransferase</keyword>
<evidence type="ECO:0000256" key="5">
    <source>
        <dbReference type="ARBA" id="ARBA00023136"/>
    </source>
</evidence>
<organism evidence="7 8">
    <name type="scientific">Candidatus Methylomirabilis limnetica</name>
    <dbReference type="NCBI Taxonomy" id="2033718"/>
    <lineage>
        <taxon>Bacteria</taxon>
        <taxon>Candidatus Methylomirabilota</taxon>
        <taxon>Candidatus Methylomirabilia</taxon>
        <taxon>Candidatus Methylomirabilales</taxon>
        <taxon>Candidatus Methylomirabilaceae</taxon>
        <taxon>Candidatus Methylomirabilis</taxon>
    </lineage>
</organism>
<dbReference type="Proteomes" id="UP000241436">
    <property type="component" value="Unassembled WGS sequence"/>
</dbReference>
<gene>
    <name evidence="7" type="ORF">CLG94_06800</name>
</gene>
<dbReference type="GO" id="GO:0016746">
    <property type="term" value="F:acyltransferase activity"/>
    <property type="evidence" value="ECO:0007669"/>
    <property type="project" value="UniProtKB-KW"/>
</dbReference>
<dbReference type="AlphaFoldDB" id="A0A2T4TY14"/>
<dbReference type="CDD" id="cd07984">
    <property type="entry name" value="LPLAT_LABLAT-like"/>
    <property type="match status" value="1"/>
</dbReference>
<dbReference type="PANTHER" id="PTHR30606">
    <property type="entry name" value="LIPID A BIOSYNTHESIS LAUROYL ACYLTRANSFERASE"/>
    <property type="match status" value="1"/>
</dbReference>